<accession>M7SW23</accession>
<dbReference type="AlphaFoldDB" id="M7SW23"/>
<dbReference type="Proteomes" id="UP000012174">
    <property type="component" value="Unassembled WGS sequence"/>
</dbReference>
<evidence type="ECO:0000313" key="2">
    <source>
        <dbReference type="Proteomes" id="UP000012174"/>
    </source>
</evidence>
<dbReference type="KEGG" id="ela:UCREL1_2149"/>
<dbReference type="OrthoDB" id="4673156at2759"/>
<organism evidence="1 2">
    <name type="scientific">Eutypa lata (strain UCR-EL1)</name>
    <name type="common">Grapevine dieback disease fungus</name>
    <name type="synonym">Eutypa armeniacae</name>
    <dbReference type="NCBI Taxonomy" id="1287681"/>
    <lineage>
        <taxon>Eukaryota</taxon>
        <taxon>Fungi</taxon>
        <taxon>Dikarya</taxon>
        <taxon>Ascomycota</taxon>
        <taxon>Pezizomycotina</taxon>
        <taxon>Sordariomycetes</taxon>
        <taxon>Xylariomycetidae</taxon>
        <taxon>Xylariales</taxon>
        <taxon>Diatrypaceae</taxon>
        <taxon>Eutypa</taxon>
    </lineage>
</organism>
<gene>
    <name evidence="1" type="ORF">UCREL1_2149</name>
</gene>
<dbReference type="HOGENOM" id="CLU_1102782_0_0_1"/>
<proteinExistence type="predicted"/>
<keyword evidence="2" id="KW-1185">Reference proteome</keyword>
<reference evidence="2" key="1">
    <citation type="journal article" date="2013" name="Genome Announc.">
        <title>Draft genome sequence of the grapevine dieback fungus Eutypa lata UCR-EL1.</title>
        <authorList>
            <person name="Blanco-Ulate B."/>
            <person name="Rolshausen P.E."/>
            <person name="Cantu D."/>
        </authorList>
    </citation>
    <scope>NUCLEOTIDE SEQUENCE [LARGE SCALE GENOMIC DNA]</scope>
    <source>
        <strain evidence="2">UCR-EL1</strain>
    </source>
</reference>
<evidence type="ECO:0000313" key="1">
    <source>
        <dbReference type="EMBL" id="EMR70809.1"/>
    </source>
</evidence>
<protein>
    <submittedName>
        <fullName evidence="1">Uncharacterized protein</fullName>
    </submittedName>
</protein>
<dbReference type="EMBL" id="KB705777">
    <property type="protein sequence ID" value="EMR70809.1"/>
    <property type="molecule type" value="Genomic_DNA"/>
</dbReference>
<name>M7SW23_EUTLA</name>
<sequence length="252" mass="28674">MSPSSAKPGENSALYWDLYHPWASLATWPVRALSGAPAAPKYRLAVFIHKHTPRRASGTVKKIETVYSVSIWDRENNELRWHDPWPFGNKTERRQNIEAYWANCRTDWKLNPESNVNFSAILQISNTYNSLATLQGCITLWCMNNIDNIDPDFVMQPGDNPGILSGMDDNLMPALFACLFVTMYENVYRFVWPAAGGPAAVIDTFRTLLRAEYRLDFNAHFRRAVFRHLGPLREAQGGPLPNWAVRAMVGRS</sequence>